<name>A0ABW4GS89_9ACTN</name>
<sequence length="282" mass="31481">MSSVSSASSAIRARELGDLLRSRRERLQPADVGLPAGTRRRTRGLRREEVAQLAAISSTYYTYLEQGREVRPSHQVLDALAAALRLDAAERGHVHELIHGAPPAETPAAAESLSPVVVSLVDRLDPCPTYVTGRCFDVLAANRAARALWTDWPARPPEARNMLWWMFTDPEARQVMVDWPGEASALLGRFRTAAARHPGDPAFSALLDRLRAASPEVREWWPQHKVVPLASGTKRLRHPVLGELELHHVVLQLADEPEHKLVTFTPTERDQARISELLRLRL</sequence>
<evidence type="ECO:0000313" key="2">
    <source>
        <dbReference type="EMBL" id="MFD1544147.1"/>
    </source>
</evidence>
<gene>
    <name evidence="2" type="ORF">ACFSJ0_44395</name>
</gene>
<dbReference type="PROSITE" id="PS50943">
    <property type="entry name" value="HTH_CROC1"/>
    <property type="match status" value="1"/>
</dbReference>
<dbReference type="EMBL" id="JBHUCM010000043">
    <property type="protein sequence ID" value="MFD1544147.1"/>
    <property type="molecule type" value="Genomic_DNA"/>
</dbReference>
<evidence type="ECO:0000259" key="1">
    <source>
        <dbReference type="PROSITE" id="PS50943"/>
    </source>
</evidence>
<reference evidence="3" key="1">
    <citation type="journal article" date="2019" name="Int. J. Syst. Evol. Microbiol.">
        <title>The Global Catalogue of Microorganisms (GCM) 10K type strain sequencing project: providing services to taxonomists for standard genome sequencing and annotation.</title>
        <authorList>
            <consortium name="The Broad Institute Genomics Platform"/>
            <consortium name="The Broad Institute Genome Sequencing Center for Infectious Disease"/>
            <person name="Wu L."/>
            <person name="Ma J."/>
        </authorList>
    </citation>
    <scope>NUCLEOTIDE SEQUENCE [LARGE SCALE GENOMIC DNA]</scope>
    <source>
        <strain evidence="3">CGMCC 1.15399</strain>
    </source>
</reference>
<evidence type="ECO:0000313" key="3">
    <source>
        <dbReference type="Proteomes" id="UP001597097"/>
    </source>
</evidence>
<dbReference type="InterPro" id="IPR001387">
    <property type="entry name" value="Cro/C1-type_HTH"/>
</dbReference>
<protein>
    <submittedName>
        <fullName evidence="2">Helix-turn-helix domain-containing protein</fullName>
    </submittedName>
</protein>
<dbReference type="Proteomes" id="UP001597097">
    <property type="component" value="Unassembled WGS sequence"/>
</dbReference>
<dbReference type="Pfam" id="PF17765">
    <property type="entry name" value="MLTR_LBD"/>
    <property type="match status" value="1"/>
</dbReference>
<proteinExistence type="predicted"/>
<dbReference type="PANTHER" id="PTHR35010:SF2">
    <property type="entry name" value="BLL4672 PROTEIN"/>
    <property type="match status" value="1"/>
</dbReference>
<accession>A0ABW4GS89</accession>
<dbReference type="RefSeq" id="WP_219528334.1">
    <property type="nucleotide sequence ID" value="NZ_JAHKRM010000004.1"/>
</dbReference>
<dbReference type="PANTHER" id="PTHR35010">
    <property type="entry name" value="BLL4672 PROTEIN-RELATED"/>
    <property type="match status" value="1"/>
</dbReference>
<keyword evidence="3" id="KW-1185">Reference proteome</keyword>
<feature type="domain" description="HTH cro/C1-type" evidence="1">
    <location>
        <begin position="43"/>
        <end position="91"/>
    </location>
</feature>
<comment type="caution">
    <text evidence="2">The sequence shown here is derived from an EMBL/GenBank/DDBJ whole genome shotgun (WGS) entry which is preliminary data.</text>
</comment>
<dbReference type="SMART" id="SM00530">
    <property type="entry name" value="HTH_XRE"/>
    <property type="match status" value="1"/>
</dbReference>
<organism evidence="2 3">
    <name type="scientific">Nonomuraea guangzhouensis</name>
    <dbReference type="NCBI Taxonomy" id="1291555"/>
    <lineage>
        <taxon>Bacteria</taxon>
        <taxon>Bacillati</taxon>
        <taxon>Actinomycetota</taxon>
        <taxon>Actinomycetes</taxon>
        <taxon>Streptosporangiales</taxon>
        <taxon>Streptosporangiaceae</taxon>
        <taxon>Nonomuraea</taxon>
    </lineage>
</organism>
<dbReference type="InterPro" id="IPR041413">
    <property type="entry name" value="MLTR_LBD"/>
</dbReference>
<dbReference type="Pfam" id="PF13560">
    <property type="entry name" value="HTH_31"/>
    <property type="match status" value="1"/>
</dbReference>